<dbReference type="EMBL" id="CP007128">
    <property type="protein sequence ID" value="AHG89009.1"/>
    <property type="molecule type" value="Genomic_DNA"/>
</dbReference>
<gene>
    <name evidence="1" type="ORF">J421_1472</name>
</gene>
<dbReference type="RefSeq" id="WP_025410527.1">
    <property type="nucleotide sequence ID" value="NZ_CP007128.1"/>
</dbReference>
<name>W0RD03_9BACT</name>
<dbReference type="InParanoid" id="W0RD03"/>
<dbReference type="AlphaFoldDB" id="W0RD03"/>
<protein>
    <submittedName>
        <fullName evidence="1">Uncharacterized protein</fullName>
    </submittedName>
</protein>
<accession>W0RD03</accession>
<evidence type="ECO:0000313" key="2">
    <source>
        <dbReference type="Proteomes" id="UP000019151"/>
    </source>
</evidence>
<proteinExistence type="predicted"/>
<dbReference type="HOGENOM" id="CLU_2259739_0_0_0"/>
<keyword evidence="2" id="KW-1185">Reference proteome</keyword>
<dbReference type="STRING" id="861299.J421_1472"/>
<reference evidence="1 2" key="1">
    <citation type="journal article" date="2014" name="Genome Announc.">
        <title>Genome Sequence and Methylome of Soil Bacterium Gemmatirosa kalamazoonensis KBS708T, a Member of the Rarely Cultivated Gemmatimonadetes Phylum.</title>
        <authorList>
            <person name="Debruyn J.M."/>
            <person name="Radosevich M."/>
            <person name="Wommack K.E."/>
            <person name="Polson S.W."/>
            <person name="Hauser L.J."/>
            <person name="Fawaz M.N."/>
            <person name="Korlach J."/>
            <person name="Tsai Y.C."/>
        </authorList>
    </citation>
    <scope>NUCLEOTIDE SEQUENCE [LARGE SCALE GENOMIC DNA]</scope>
    <source>
        <strain evidence="1 2">KBS708</strain>
    </source>
</reference>
<organism evidence="1 2">
    <name type="scientific">Gemmatirosa kalamazoonensis</name>
    <dbReference type="NCBI Taxonomy" id="861299"/>
    <lineage>
        <taxon>Bacteria</taxon>
        <taxon>Pseudomonadati</taxon>
        <taxon>Gemmatimonadota</taxon>
        <taxon>Gemmatimonadia</taxon>
        <taxon>Gemmatimonadales</taxon>
        <taxon>Gemmatimonadaceae</taxon>
        <taxon>Gemmatirosa</taxon>
    </lineage>
</organism>
<dbReference type="Proteomes" id="UP000019151">
    <property type="component" value="Chromosome"/>
</dbReference>
<dbReference type="KEGG" id="gba:J421_1472"/>
<evidence type="ECO:0000313" key="1">
    <source>
        <dbReference type="EMBL" id="AHG89009.1"/>
    </source>
</evidence>
<sequence>MPHRRPTVHPVTPPIETVRALIAERTPRADAVARVQVSAPHARSAYLAYTRIAGPRDDVLDYTAYLFATDTNTGAARLDLDAVERDADGELTLLLSRSLYSEP</sequence>